<protein>
    <submittedName>
        <fullName evidence="2">Reverse transcriptase putative</fullName>
    </submittedName>
</protein>
<name>F0X2J8_9STRA</name>
<dbReference type="SUPFAM" id="SSF56672">
    <property type="entry name" value="DNA/RNA polymerases"/>
    <property type="match status" value="1"/>
</dbReference>
<sequence>MEEYVKNLLQRIHQKIRHQEEKDVIRSQAVLKEAATTFRKSNQEHDKQIQFRDHWGGIMGGTATSAGLPVRPCVEKQHQLLGSITKTLSSTDESLLSAPLTTSEMEEAIRSMRGHSSPGMDGLPASFYQLAPSVLSEFTLLYKKGSPADPGNYRPIALICVDVKVLSRVLAYRLQRMLPKVIHEDKKAFLRGRIIHHHVRYMSDLQDLITHRGEEAHATFLDFERAHDRVDWSYMFAVLSKLNCGASFIQWTKLLYTNTNVSLLLNGTLSPKITPFRGVKQGDPLSALLFLMTIELLVNLLRRNEGPGICINPTDTATSLFSRTTQCYYRLHLV</sequence>
<reference evidence="2" key="1">
    <citation type="journal article" date="2011" name="PLoS Biol.">
        <title>Gene gain and loss during evolution of obligate parasitism in the white rust pathogen of Arabidopsis thaliana.</title>
        <authorList>
            <person name="Kemen E."/>
            <person name="Gardiner A."/>
            <person name="Schultz-Larsen T."/>
            <person name="Kemen A.C."/>
            <person name="Balmuth A.L."/>
            <person name="Robert-Seilaniantz A."/>
            <person name="Bailey K."/>
            <person name="Holub E."/>
            <person name="Studholme D.J."/>
            <person name="Maclean D."/>
            <person name="Jones J.D."/>
        </authorList>
    </citation>
    <scope>NUCLEOTIDE SEQUENCE</scope>
</reference>
<proteinExistence type="predicted"/>
<accession>F0X2J8</accession>
<dbReference type="AlphaFoldDB" id="F0X2J8"/>
<feature type="domain" description="Reverse transcriptase" evidence="1">
    <location>
        <begin position="143"/>
        <end position="303"/>
    </location>
</feature>
<keyword evidence="2" id="KW-0808">Transferase</keyword>
<evidence type="ECO:0000259" key="1">
    <source>
        <dbReference type="Pfam" id="PF00078"/>
    </source>
</evidence>
<gene>
    <name evidence="2" type="primary">AlNc14C1152G12809</name>
    <name evidence="2" type="ORF">ALNC14_142460</name>
</gene>
<dbReference type="GO" id="GO:0003964">
    <property type="term" value="F:RNA-directed DNA polymerase activity"/>
    <property type="evidence" value="ECO:0007669"/>
    <property type="project" value="UniProtKB-KW"/>
</dbReference>
<keyword evidence="2" id="KW-0695">RNA-directed DNA polymerase</keyword>
<dbReference type="Pfam" id="PF00078">
    <property type="entry name" value="RVT_1"/>
    <property type="match status" value="1"/>
</dbReference>
<dbReference type="EMBL" id="FR824896">
    <property type="protein sequence ID" value="CCA28102.1"/>
    <property type="molecule type" value="Genomic_DNA"/>
</dbReference>
<dbReference type="HOGENOM" id="CLU_066771_1_0_1"/>
<dbReference type="InterPro" id="IPR043502">
    <property type="entry name" value="DNA/RNA_pol_sf"/>
</dbReference>
<dbReference type="PANTHER" id="PTHR19446">
    <property type="entry name" value="REVERSE TRANSCRIPTASES"/>
    <property type="match status" value="1"/>
</dbReference>
<organism evidence="2">
    <name type="scientific">Albugo laibachii Nc14</name>
    <dbReference type="NCBI Taxonomy" id="890382"/>
    <lineage>
        <taxon>Eukaryota</taxon>
        <taxon>Sar</taxon>
        <taxon>Stramenopiles</taxon>
        <taxon>Oomycota</taxon>
        <taxon>Peronosporomycetes</taxon>
        <taxon>Albuginales</taxon>
        <taxon>Albuginaceae</taxon>
        <taxon>Albugo</taxon>
    </lineage>
</organism>
<evidence type="ECO:0000313" key="2">
    <source>
        <dbReference type="EMBL" id="CCA28102.1"/>
    </source>
</evidence>
<dbReference type="InterPro" id="IPR000477">
    <property type="entry name" value="RT_dom"/>
</dbReference>
<keyword evidence="2" id="KW-0548">Nucleotidyltransferase</keyword>
<dbReference type="CDD" id="cd01650">
    <property type="entry name" value="RT_nLTR_like"/>
    <property type="match status" value="1"/>
</dbReference>
<reference evidence="2" key="2">
    <citation type="submission" date="2011-02" db="EMBL/GenBank/DDBJ databases">
        <authorList>
            <person name="MacLean D."/>
        </authorList>
    </citation>
    <scope>NUCLEOTIDE SEQUENCE</scope>
</reference>